<dbReference type="STRING" id="1219058.AOA14_08515"/>
<protein>
    <submittedName>
        <fullName evidence="1">Uncharacterized protein</fullName>
    </submittedName>
</protein>
<name>A0A142VZD9_9SPHN</name>
<reference evidence="1 2" key="2">
    <citation type="journal article" date="2016" name="Genome Announc.">
        <title>Complete Genome Sequence of Sphingopyxis terrae Strain 203-1 (NBRC 111660), a Polyethylene Glycol Degrader.</title>
        <authorList>
            <person name="Ohtsubo Y."/>
            <person name="Nonoyama S."/>
            <person name="Nagata Y."/>
            <person name="Numata M."/>
            <person name="Tsuchikane K."/>
            <person name="Hosoyama A."/>
            <person name="Yamazoe A."/>
            <person name="Tsuda M."/>
            <person name="Fujita N."/>
            <person name="Kawai F."/>
        </authorList>
    </citation>
    <scope>NUCLEOTIDE SEQUENCE [LARGE SCALE GENOMIC DNA]</scope>
    <source>
        <strain evidence="1 2">203-1</strain>
    </source>
</reference>
<dbReference type="AlphaFoldDB" id="A0A142VZD9"/>
<accession>A0A142VZD9</accession>
<dbReference type="InterPro" id="IPR011990">
    <property type="entry name" value="TPR-like_helical_dom_sf"/>
</dbReference>
<gene>
    <name evidence="1" type="ORF">AOA14_08515</name>
</gene>
<proteinExistence type="predicted"/>
<dbReference type="Proteomes" id="UP000076234">
    <property type="component" value="Chromosome"/>
</dbReference>
<dbReference type="RefSeq" id="WP_202988438.1">
    <property type="nucleotide sequence ID" value="NZ_CP013342.1"/>
</dbReference>
<sequence length="346" mass="38900">MIDQNTNLGLAARYLVDDLPGARQVGARLNGILCKIEAGESPSAATLQFLAERGLEAIRACVISQRDWSEFSEQAEAERRERIERAEQKAADDAVALAQAAESRAATVKQYFAERENDPVFRRRRESKELRNRFGIGNVDADQYRRIMRLLSELAAGRRLSPSDVAWLRTEADYCWTDAVSHAWHTAEAKAFTEEWERSQDPWTAVNASGHWRKAGEPRRSLDLTAAALKRPNLESKLRSALTTTRGGAMRDLARHEEAMALAFEAHALERSSYRPCTLLGALHMEAGNLAAGHSWYEKAEELGAPSEAIDGELRALMARCAPEERERIRRFLLQHAPDRFAYLGR</sequence>
<reference evidence="2" key="1">
    <citation type="submission" date="2015-11" db="EMBL/GenBank/DDBJ databases">
        <title>Complete genome sequence of a polyethylene glycol-degrading strain Sphingopyxis terrae strain 203-1 (NBRC 15098).</title>
        <authorList>
            <person name="Yoshiyuki O."/>
            <person name="Shouta N."/>
            <person name="Nagata Y."/>
            <person name="Numata M."/>
            <person name="Tsuchikane K."/>
            <person name="Hosoyama A."/>
            <person name="Yamazoe A."/>
            <person name="Tsuda M."/>
            <person name="Fujita N."/>
            <person name="Kawai F."/>
        </authorList>
    </citation>
    <scope>NUCLEOTIDE SEQUENCE [LARGE SCALE GENOMIC DNA]</scope>
    <source>
        <strain evidence="2">203-1</strain>
    </source>
</reference>
<dbReference type="EMBL" id="CP013342">
    <property type="protein sequence ID" value="AMU94645.1"/>
    <property type="molecule type" value="Genomic_DNA"/>
</dbReference>
<dbReference type="SUPFAM" id="SSF48452">
    <property type="entry name" value="TPR-like"/>
    <property type="match status" value="1"/>
</dbReference>
<evidence type="ECO:0000313" key="2">
    <source>
        <dbReference type="Proteomes" id="UP000076234"/>
    </source>
</evidence>
<dbReference type="KEGG" id="ster:AOA14_08515"/>
<evidence type="ECO:0000313" key="1">
    <source>
        <dbReference type="EMBL" id="AMU94645.1"/>
    </source>
</evidence>
<organism evidence="1 2">
    <name type="scientific">Sphingopyxis terrae subsp. terrae NBRC 15098</name>
    <dbReference type="NCBI Taxonomy" id="1219058"/>
    <lineage>
        <taxon>Bacteria</taxon>
        <taxon>Pseudomonadati</taxon>
        <taxon>Pseudomonadota</taxon>
        <taxon>Alphaproteobacteria</taxon>
        <taxon>Sphingomonadales</taxon>
        <taxon>Sphingomonadaceae</taxon>
        <taxon>Sphingopyxis</taxon>
    </lineage>
</organism>